<evidence type="ECO:0000256" key="7">
    <source>
        <dbReference type="ARBA" id="ARBA00023306"/>
    </source>
</evidence>
<name>M1YVM7_NITG3</name>
<evidence type="ECO:0000256" key="3">
    <source>
        <dbReference type="ARBA" id="ARBA00022618"/>
    </source>
</evidence>
<reference evidence="9 10" key="1">
    <citation type="journal article" date="2013" name="Front. Microbiol.">
        <title>The genome of Nitrospina gracilis illuminates the metabolism and evolution of the major marine nitrite oxidizer.</title>
        <authorList>
            <person name="Luecker S."/>
            <person name="Nowka B."/>
            <person name="Rattei T."/>
            <person name="Spieck E."/>
            <person name="and Daims H."/>
        </authorList>
    </citation>
    <scope>NUCLEOTIDE SEQUENCE [LARGE SCALE GENOMIC DNA]</scope>
    <source>
        <strain evidence="9 10">3/211</strain>
    </source>
</reference>
<comment type="caution">
    <text evidence="9">The sequence shown here is derived from an EMBL/GenBank/DDBJ whole genome shotgun (WGS) entry which is preliminary data.</text>
</comment>
<dbReference type="STRING" id="1266370.NITGR_1020033"/>
<evidence type="ECO:0000313" key="9">
    <source>
        <dbReference type="EMBL" id="CCQ89371.1"/>
    </source>
</evidence>
<keyword evidence="2" id="KW-1003">Cell membrane</keyword>
<feature type="transmembrane region" description="Helical" evidence="8">
    <location>
        <begin position="20"/>
        <end position="41"/>
    </location>
</feature>
<evidence type="ECO:0000256" key="5">
    <source>
        <dbReference type="ARBA" id="ARBA00022989"/>
    </source>
</evidence>
<dbReference type="AlphaFoldDB" id="M1YVM7"/>
<dbReference type="HOGENOM" id="CLU_2207234_0_0_0"/>
<dbReference type="Pfam" id="PF04999">
    <property type="entry name" value="FtsL"/>
    <property type="match status" value="1"/>
</dbReference>
<keyword evidence="4 8" id="KW-0812">Transmembrane</keyword>
<comment type="subcellular location">
    <subcellularLocation>
        <location evidence="1">Cell membrane</location>
        <topology evidence="1">Single-pass type II membrane protein</topology>
    </subcellularLocation>
</comment>
<dbReference type="GO" id="GO:0051301">
    <property type="term" value="P:cell division"/>
    <property type="evidence" value="ECO:0007669"/>
    <property type="project" value="UniProtKB-KW"/>
</dbReference>
<sequence length="107" mass="12806">MTDPQSWLRWVRSQIHLSPMEFRVVTIGLFLFLLGGLFYVWPNVKMVKLAYDFQAQQRLHTKLLREHTLLQLERDSLLSLDRVQYLAEHRLGMQEPRPEQIVTIFVK</sequence>
<gene>
    <name evidence="9" type="ORF">NITGR_1020033</name>
</gene>
<accession>M1YVM7</accession>
<dbReference type="RefSeq" id="WP_005005701.1">
    <property type="nucleotide sequence ID" value="NZ_HG422173.1"/>
</dbReference>
<dbReference type="InterPro" id="IPR011922">
    <property type="entry name" value="Cell_div_FtsL"/>
</dbReference>
<dbReference type="EMBL" id="CAQJ01000005">
    <property type="protein sequence ID" value="CCQ89371.1"/>
    <property type="molecule type" value="Genomic_DNA"/>
</dbReference>
<dbReference type="Proteomes" id="UP000011704">
    <property type="component" value="Unassembled WGS sequence"/>
</dbReference>
<keyword evidence="6 8" id="KW-0472">Membrane</keyword>
<evidence type="ECO:0000256" key="1">
    <source>
        <dbReference type="ARBA" id="ARBA00004401"/>
    </source>
</evidence>
<keyword evidence="7" id="KW-0131">Cell cycle</keyword>
<protein>
    <recommendedName>
        <fullName evidence="11">Cell division protein FtsL</fullName>
    </recommendedName>
</protein>
<dbReference type="GO" id="GO:0005886">
    <property type="term" value="C:plasma membrane"/>
    <property type="evidence" value="ECO:0007669"/>
    <property type="project" value="UniProtKB-SubCell"/>
</dbReference>
<dbReference type="InParanoid" id="M1YVM7"/>
<proteinExistence type="predicted"/>
<evidence type="ECO:0000256" key="2">
    <source>
        <dbReference type="ARBA" id="ARBA00022475"/>
    </source>
</evidence>
<evidence type="ECO:0000313" key="10">
    <source>
        <dbReference type="Proteomes" id="UP000011704"/>
    </source>
</evidence>
<organism evidence="9 10">
    <name type="scientific">Nitrospina gracilis (strain 3/211)</name>
    <dbReference type="NCBI Taxonomy" id="1266370"/>
    <lineage>
        <taxon>Bacteria</taxon>
        <taxon>Pseudomonadati</taxon>
        <taxon>Nitrospinota/Tectimicrobiota group</taxon>
        <taxon>Nitrospinota</taxon>
        <taxon>Nitrospinia</taxon>
        <taxon>Nitrospinales</taxon>
        <taxon>Nitrospinaceae</taxon>
        <taxon>Nitrospina</taxon>
    </lineage>
</organism>
<keyword evidence="10" id="KW-1185">Reference proteome</keyword>
<evidence type="ECO:0008006" key="11">
    <source>
        <dbReference type="Google" id="ProtNLM"/>
    </source>
</evidence>
<evidence type="ECO:0000256" key="6">
    <source>
        <dbReference type="ARBA" id="ARBA00023136"/>
    </source>
</evidence>
<keyword evidence="5 8" id="KW-1133">Transmembrane helix</keyword>
<evidence type="ECO:0000256" key="4">
    <source>
        <dbReference type="ARBA" id="ARBA00022692"/>
    </source>
</evidence>
<keyword evidence="3" id="KW-0132">Cell division</keyword>
<evidence type="ECO:0000256" key="8">
    <source>
        <dbReference type="SAM" id="Phobius"/>
    </source>
</evidence>